<dbReference type="OrthoDB" id="2129491at2759"/>
<evidence type="ECO:0000259" key="12">
    <source>
        <dbReference type="Pfam" id="PF22725"/>
    </source>
</evidence>
<dbReference type="InterPro" id="IPR000683">
    <property type="entry name" value="Gfo/Idh/MocA-like_OxRdtase_N"/>
</dbReference>
<evidence type="ECO:0000256" key="4">
    <source>
        <dbReference type="ARBA" id="ARBA00038984"/>
    </source>
</evidence>
<sequence>MRMSPAPATLRWAICGAGNISNDFAISLNTLPKGENQILAVAGRELGKTKAFADKFLIPRVYTSYEDIAQDPDIDVVYVGTFNISHYEVTKLMLNHGKHVLCEKPITLLLRHTEELFQLARQKKRFLMEACWTRFFPACVKLRECVENKAYLGEIKLVTAQFGLNIIHLDRLRNLSLGGGSLMDLGIYCIQFAMMVYGNEMPEEILTSVVKSHEGVDLTLALILKYKGGRIAQLTSTIVARIKCEAAIYGDGQDNPALRGPNGRIEEASITLPHPFWSATDLITPAGREHFPLPAIEIPTVYPHGQGMRYEIDETRRCVLAGDIESPGFTHQDSITLAKIVDLILKKIDISYDFIYENGK</sequence>
<dbReference type="InterPro" id="IPR036291">
    <property type="entry name" value="NAD(P)-bd_dom_sf"/>
</dbReference>
<keyword evidence="14" id="KW-1185">Reference proteome</keyword>
<gene>
    <name evidence="13" type="primary">RvY_13227-1</name>
    <name evidence="13" type="synonym">RvY_13227.1</name>
    <name evidence="13" type="ORF">RvY_13227</name>
</gene>
<dbReference type="AlphaFoldDB" id="A0A1D1VR74"/>
<comment type="catalytic activity">
    <reaction evidence="9">
        <text>(1R,2R)-1,2-dihydrobenzene-1,2-diol + NADP(+) = catechol + NADPH + H(+)</text>
        <dbReference type="Rhea" id="RHEA:16729"/>
        <dbReference type="ChEBI" id="CHEBI:10702"/>
        <dbReference type="ChEBI" id="CHEBI:15378"/>
        <dbReference type="ChEBI" id="CHEBI:18135"/>
        <dbReference type="ChEBI" id="CHEBI:57783"/>
        <dbReference type="ChEBI" id="CHEBI:58349"/>
        <dbReference type="EC" id="1.3.1.20"/>
    </reaction>
</comment>
<evidence type="ECO:0000256" key="10">
    <source>
        <dbReference type="ARBA" id="ARBA00049233"/>
    </source>
</evidence>
<dbReference type="InterPro" id="IPR055170">
    <property type="entry name" value="GFO_IDH_MocA-like_dom"/>
</dbReference>
<evidence type="ECO:0000256" key="9">
    <source>
        <dbReference type="ARBA" id="ARBA00047423"/>
    </source>
</evidence>
<proteinExistence type="inferred from homology"/>
<feature type="domain" description="Gfo/Idh/MocA-like oxidoreductase N-terminal" evidence="11">
    <location>
        <begin position="10"/>
        <end position="128"/>
    </location>
</feature>
<dbReference type="Pfam" id="PF01408">
    <property type="entry name" value="GFO_IDH_MocA"/>
    <property type="match status" value="1"/>
</dbReference>
<reference evidence="13 14" key="1">
    <citation type="journal article" date="2016" name="Nat. Commun.">
        <title>Extremotolerant tardigrade genome and improved radiotolerance of human cultured cells by tardigrade-unique protein.</title>
        <authorList>
            <person name="Hashimoto T."/>
            <person name="Horikawa D.D."/>
            <person name="Saito Y."/>
            <person name="Kuwahara H."/>
            <person name="Kozuka-Hata H."/>
            <person name="Shin-I T."/>
            <person name="Minakuchi Y."/>
            <person name="Ohishi K."/>
            <person name="Motoyama A."/>
            <person name="Aizu T."/>
            <person name="Enomoto A."/>
            <person name="Kondo K."/>
            <person name="Tanaka S."/>
            <person name="Hara Y."/>
            <person name="Koshikawa S."/>
            <person name="Sagara H."/>
            <person name="Miura T."/>
            <person name="Yokobori S."/>
            <person name="Miyagawa K."/>
            <person name="Suzuki Y."/>
            <person name="Kubo T."/>
            <person name="Oyama M."/>
            <person name="Kohara Y."/>
            <person name="Fujiyama A."/>
            <person name="Arakawa K."/>
            <person name="Katayama T."/>
            <person name="Toyoda A."/>
            <person name="Kunieda T."/>
        </authorList>
    </citation>
    <scope>NUCLEOTIDE SEQUENCE [LARGE SCALE GENOMIC DNA]</scope>
    <source>
        <strain evidence="13 14">YOKOZUNA-1</strain>
    </source>
</reference>
<dbReference type="EC" id="1.1.1.179" evidence="4"/>
<dbReference type="GO" id="GO:0047837">
    <property type="term" value="F:D-xylose 1-dehydrogenase (NADP+) activity"/>
    <property type="evidence" value="ECO:0007669"/>
    <property type="project" value="UniProtKB-EC"/>
</dbReference>
<evidence type="ECO:0000313" key="14">
    <source>
        <dbReference type="Proteomes" id="UP000186922"/>
    </source>
</evidence>
<dbReference type="SUPFAM" id="SSF51735">
    <property type="entry name" value="NAD(P)-binding Rossmann-fold domains"/>
    <property type="match status" value="1"/>
</dbReference>
<feature type="domain" description="GFO/IDH/MocA-like oxidoreductase" evidence="12">
    <location>
        <begin position="141"/>
        <end position="251"/>
    </location>
</feature>
<accession>A0A1D1VR74</accession>
<dbReference type="GO" id="GO:0000166">
    <property type="term" value="F:nucleotide binding"/>
    <property type="evidence" value="ECO:0007669"/>
    <property type="project" value="InterPro"/>
</dbReference>
<comment type="caution">
    <text evidence="13">The sequence shown here is derived from an EMBL/GenBank/DDBJ whole genome shotgun (WGS) entry which is preliminary data.</text>
</comment>
<dbReference type="Proteomes" id="UP000186922">
    <property type="component" value="Unassembled WGS sequence"/>
</dbReference>
<evidence type="ECO:0000259" key="11">
    <source>
        <dbReference type="Pfam" id="PF01408"/>
    </source>
</evidence>
<dbReference type="SUPFAM" id="SSF55347">
    <property type="entry name" value="Glyceraldehyde-3-phosphate dehydrogenase-like, C-terminal domain"/>
    <property type="match status" value="1"/>
</dbReference>
<organism evidence="13 14">
    <name type="scientific">Ramazzottius varieornatus</name>
    <name type="common">Water bear</name>
    <name type="synonym">Tardigrade</name>
    <dbReference type="NCBI Taxonomy" id="947166"/>
    <lineage>
        <taxon>Eukaryota</taxon>
        <taxon>Metazoa</taxon>
        <taxon>Ecdysozoa</taxon>
        <taxon>Tardigrada</taxon>
        <taxon>Eutardigrada</taxon>
        <taxon>Parachela</taxon>
        <taxon>Hypsibioidea</taxon>
        <taxon>Ramazzottiidae</taxon>
        <taxon>Ramazzottius</taxon>
    </lineage>
</organism>
<evidence type="ECO:0000313" key="13">
    <source>
        <dbReference type="EMBL" id="GAV02693.1"/>
    </source>
</evidence>
<evidence type="ECO:0000256" key="7">
    <source>
        <dbReference type="ARBA" id="ARBA00042988"/>
    </source>
</evidence>
<evidence type="ECO:0000256" key="6">
    <source>
        <dbReference type="ARBA" id="ARBA00042926"/>
    </source>
</evidence>
<dbReference type="STRING" id="947166.A0A1D1VR74"/>
<protein>
    <recommendedName>
        <fullName evidence="5">Trans-1,2-dihydrobenzene-1,2-diol dehydrogenase</fullName>
        <ecNumber evidence="4">1.1.1.179</ecNumber>
        <ecNumber evidence="3">1.3.1.20</ecNumber>
    </recommendedName>
    <alternativeName>
        <fullName evidence="8">D-xylose 1-dehydrogenase</fullName>
    </alternativeName>
    <alternativeName>
        <fullName evidence="7">D-xylose-NADP dehydrogenase</fullName>
    </alternativeName>
    <alternativeName>
        <fullName evidence="6">Dimeric dihydrodiol dehydrogenase</fullName>
    </alternativeName>
</protein>
<evidence type="ECO:0000256" key="5">
    <source>
        <dbReference type="ARBA" id="ARBA00040603"/>
    </source>
</evidence>
<evidence type="ECO:0000256" key="8">
    <source>
        <dbReference type="ARBA" id="ARBA00043025"/>
    </source>
</evidence>
<evidence type="ECO:0000256" key="1">
    <source>
        <dbReference type="ARBA" id="ARBA00010928"/>
    </source>
</evidence>
<dbReference type="EC" id="1.3.1.20" evidence="3"/>
<comment type="catalytic activity">
    <reaction evidence="10">
        <text>D-xylose + NADP(+) = D-xylono-1,5-lactone + NADPH + H(+)</text>
        <dbReference type="Rhea" id="RHEA:22000"/>
        <dbReference type="ChEBI" id="CHEBI:15378"/>
        <dbReference type="ChEBI" id="CHEBI:15867"/>
        <dbReference type="ChEBI" id="CHEBI:53455"/>
        <dbReference type="ChEBI" id="CHEBI:57783"/>
        <dbReference type="ChEBI" id="CHEBI:58349"/>
        <dbReference type="EC" id="1.1.1.179"/>
    </reaction>
</comment>
<dbReference type="PANTHER" id="PTHR22604">
    <property type="entry name" value="OXIDOREDUCTASES"/>
    <property type="match status" value="1"/>
</dbReference>
<dbReference type="InterPro" id="IPR050984">
    <property type="entry name" value="Gfo/Idh/MocA_domain"/>
</dbReference>
<dbReference type="Pfam" id="PF22725">
    <property type="entry name" value="GFO_IDH_MocA_C3"/>
    <property type="match status" value="1"/>
</dbReference>
<dbReference type="EMBL" id="BDGG01000008">
    <property type="protein sequence ID" value="GAV02693.1"/>
    <property type="molecule type" value="Genomic_DNA"/>
</dbReference>
<dbReference type="PANTHER" id="PTHR22604:SF105">
    <property type="entry name" value="TRANS-1,2-DIHYDROBENZENE-1,2-DIOL DEHYDROGENASE"/>
    <property type="match status" value="1"/>
</dbReference>
<evidence type="ECO:0000256" key="3">
    <source>
        <dbReference type="ARBA" id="ARBA00038853"/>
    </source>
</evidence>
<dbReference type="GO" id="GO:0047115">
    <property type="term" value="F:trans-1,2-dihydrobenzene-1,2-diol dehydrogenase activity"/>
    <property type="evidence" value="ECO:0007669"/>
    <property type="project" value="UniProtKB-EC"/>
</dbReference>
<keyword evidence="2" id="KW-0560">Oxidoreductase</keyword>
<name>A0A1D1VR74_RAMVA</name>
<comment type="similarity">
    <text evidence="1">Belongs to the Gfo/Idh/MocA family.</text>
</comment>
<dbReference type="Gene3D" id="3.30.360.10">
    <property type="entry name" value="Dihydrodipicolinate Reductase, domain 2"/>
    <property type="match status" value="1"/>
</dbReference>
<evidence type="ECO:0000256" key="2">
    <source>
        <dbReference type="ARBA" id="ARBA00023002"/>
    </source>
</evidence>
<dbReference type="Gene3D" id="3.40.50.720">
    <property type="entry name" value="NAD(P)-binding Rossmann-like Domain"/>
    <property type="match status" value="1"/>
</dbReference>